<dbReference type="OrthoDB" id="327549at2"/>
<reference evidence="3 4" key="1">
    <citation type="journal article" date="2014" name="BMC Microbiol.">
        <title>The oxygen-independent metabolism of cyclic monoterpenes in Castellaniella defragrans 65Phen.</title>
        <authorList>
            <person name="Petasch J."/>
            <person name="Disch E.M."/>
            <person name="Markert S."/>
            <person name="Becher D."/>
            <person name="Schweder T."/>
            <person name="Huttel B."/>
            <person name="Reinhardt R."/>
            <person name="Harder J."/>
        </authorList>
    </citation>
    <scope>NUCLEOTIDE SEQUENCE [LARGE SCALE GENOMIC DNA]</scope>
    <source>
        <strain evidence="3">65Phen</strain>
    </source>
</reference>
<keyword evidence="4" id="KW-1185">Reference proteome</keyword>
<keyword evidence="1" id="KW-0723">Serine/threonine-protein kinase</keyword>
<keyword evidence="1" id="KW-0808">Transferase</keyword>
<keyword evidence="1" id="KW-0418">Kinase</keyword>
<dbReference type="Gene3D" id="3.30.565.10">
    <property type="entry name" value="Histidine kinase-like ATPase, C-terminal domain"/>
    <property type="match status" value="1"/>
</dbReference>
<accession>W8X1Y4</accession>
<dbReference type="RefSeq" id="WP_043680326.1">
    <property type="nucleotide sequence ID" value="NZ_HG916765.1"/>
</dbReference>
<feature type="domain" description="Histidine kinase/HSP90-like ATPase" evidence="2">
    <location>
        <begin position="10"/>
        <end position="137"/>
    </location>
</feature>
<dbReference type="eggNOG" id="COG2172">
    <property type="taxonomic scope" value="Bacteria"/>
</dbReference>
<evidence type="ECO:0000256" key="1">
    <source>
        <dbReference type="ARBA" id="ARBA00022527"/>
    </source>
</evidence>
<protein>
    <submittedName>
        <fullName evidence="3">Putative anti-sigma factor</fullName>
    </submittedName>
</protein>
<dbReference type="HOGENOM" id="CLU_090336_24_2_4"/>
<evidence type="ECO:0000259" key="2">
    <source>
        <dbReference type="Pfam" id="PF13581"/>
    </source>
</evidence>
<proteinExistence type="predicted"/>
<gene>
    <name evidence="3" type="ORF">BN940_04016</name>
</gene>
<dbReference type="InterPro" id="IPR050267">
    <property type="entry name" value="Anti-sigma-factor_SerPK"/>
</dbReference>
<dbReference type="InterPro" id="IPR036890">
    <property type="entry name" value="HATPase_C_sf"/>
</dbReference>
<evidence type="ECO:0000313" key="3">
    <source>
        <dbReference type="EMBL" id="CDM23277.1"/>
    </source>
</evidence>
<dbReference type="STRING" id="1437824.BN940_04016"/>
<dbReference type="EMBL" id="HG916765">
    <property type="protein sequence ID" value="CDM23277.1"/>
    <property type="molecule type" value="Genomic_DNA"/>
</dbReference>
<dbReference type="CDD" id="cd16936">
    <property type="entry name" value="HATPase_RsbW-like"/>
    <property type="match status" value="1"/>
</dbReference>
<dbReference type="KEGG" id="cdn:BN940_04016"/>
<name>W8X1Y4_CASD6</name>
<organism evidence="3 4">
    <name type="scientific">Castellaniella defragrans (strain DSM 12143 / CCUG 39792 / 65Phen)</name>
    <name type="common">Alcaligenes defragrans</name>
    <dbReference type="NCBI Taxonomy" id="1437824"/>
    <lineage>
        <taxon>Bacteria</taxon>
        <taxon>Pseudomonadati</taxon>
        <taxon>Pseudomonadota</taxon>
        <taxon>Betaproteobacteria</taxon>
        <taxon>Burkholderiales</taxon>
        <taxon>Alcaligenaceae</taxon>
        <taxon>Castellaniella</taxon>
    </lineage>
</organism>
<dbReference type="PANTHER" id="PTHR35526">
    <property type="entry name" value="ANTI-SIGMA-F FACTOR RSBW-RELATED"/>
    <property type="match status" value="1"/>
</dbReference>
<sequence>MTDSRDMLDLPADMSAVPLALQWIEGLAGRLDWPARIAFGLALSLDEALTNVVSYAFTPPGPGTPAITVSCQADDTCVRVELRDNGRPYDPTADEPPPLVTCLDEARVGGHGMRLMRHYLDGLDYRRQDGWNCLTLVMKKP</sequence>
<dbReference type="PANTHER" id="PTHR35526:SF6">
    <property type="entry name" value="SLR1861 PROTEIN"/>
    <property type="match status" value="1"/>
</dbReference>
<dbReference type="SUPFAM" id="SSF55874">
    <property type="entry name" value="ATPase domain of HSP90 chaperone/DNA topoisomerase II/histidine kinase"/>
    <property type="match status" value="1"/>
</dbReference>
<dbReference type="InterPro" id="IPR003594">
    <property type="entry name" value="HATPase_dom"/>
</dbReference>
<dbReference type="GO" id="GO:0004674">
    <property type="term" value="F:protein serine/threonine kinase activity"/>
    <property type="evidence" value="ECO:0007669"/>
    <property type="project" value="UniProtKB-KW"/>
</dbReference>
<dbReference type="Pfam" id="PF13581">
    <property type="entry name" value="HATPase_c_2"/>
    <property type="match status" value="1"/>
</dbReference>
<dbReference type="Proteomes" id="UP000019805">
    <property type="component" value="Chromosome"/>
</dbReference>
<evidence type="ECO:0000313" key="4">
    <source>
        <dbReference type="Proteomes" id="UP000019805"/>
    </source>
</evidence>
<dbReference type="AlphaFoldDB" id="W8X1Y4"/>